<proteinExistence type="predicted"/>
<protein>
    <submittedName>
        <fullName evidence="1">DUF1643 domain-containing protein</fullName>
    </submittedName>
</protein>
<evidence type="ECO:0000313" key="1">
    <source>
        <dbReference type="EMBL" id="RST60228.1"/>
    </source>
</evidence>
<comment type="caution">
    <text evidence="1">The sequence shown here is derived from an EMBL/GenBank/DDBJ whole genome shotgun (WGS) entry which is preliminary data.</text>
</comment>
<organism evidence="1 2">
    <name type="scientific">Siminovitchia terrae</name>
    <name type="common">Bacillus terrae</name>
    <dbReference type="NCBI Taxonomy" id="1914933"/>
    <lineage>
        <taxon>Bacteria</taxon>
        <taxon>Bacillati</taxon>
        <taxon>Bacillota</taxon>
        <taxon>Bacilli</taxon>
        <taxon>Bacillales</taxon>
        <taxon>Bacillaceae</taxon>
        <taxon>Siminovitchia</taxon>
    </lineage>
</organism>
<sequence>MDNSTIKLSHVIETQAIFSECKKYRYSLTRKVTTLKGKITFIMFNPNIRDDIQLGSTSNYCFNYTLDNKYGAMEIVNLFALRTRSIKELKECVRNNDIDPVGDLNNWYIENAIKDADKVILAWGAAGGFQRRDKYVLNLLKETPLYCFDTTIQGKPEYPKRKKDYSHRRFYNSIYGEERGRGVLNEDLVNWILKTELKDWLQLISVIIATVAAIASWKAVNLTVKQYKLNEKQKAIKIKPIFRIRGISRQTNGFFLDLESKGHPFYHIKDVTFTGSGVEIERYFNGEVGTDKSSALDSFAIVVRITKDATTEGAIHITGMDIEGNKFEIKTPVIKIKEGKLENGIDIHKQYLIDV</sequence>
<dbReference type="Proteomes" id="UP000287296">
    <property type="component" value="Unassembled WGS sequence"/>
</dbReference>
<dbReference type="InterPro" id="IPR012441">
    <property type="entry name" value="DUF1643"/>
</dbReference>
<dbReference type="OrthoDB" id="9807577at2"/>
<gene>
    <name evidence="1" type="ORF">D5F11_007165</name>
</gene>
<reference evidence="1 2" key="1">
    <citation type="submission" date="2018-12" db="EMBL/GenBank/DDBJ databases">
        <authorList>
            <person name="Sun L."/>
            <person name="Chen Z."/>
        </authorList>
    </citation>
    <scope>NUCLEOTIDE SEQUENCE [LARGE SCALE GENOMIC DNA]</scope>
    <source>
        <strain evidence="1 2">LMG 29736</strain>
    </source>
</reference>
<dbReference type="AlphaFoldDB" id="A0A429X9X3"/>
<accession>A0A429X9X3</accession>
<dbReference type="EMBL" id="QYTW02000005">
    <property type="protein sequence ID" value="RST60228.1"/>
    <property type="molecule type" value="Genomic_DNA"/>
</dbReference>
<evidence type="ECO:0000313" key="2">
    <source>
        <dbReference type="Proteomes" id="UP000287296"/>
    </source>
</evidence>
<name>A0A429X9X3_SIMTE</name>
<dbReference type="RefSeq" id="WP_120117546.1">
    <property type="nucleotide sequence ID" value="NZ_QYTW02000005.1"/>
</dbReference>
<dbReference type="Pfam" id="PF07799">
    <property type="entry name" value="DUF1643"/>
    <property type="match status" value="1"/>
</dbReference>